<reference evidence="3" key="1">
    <citation type="journal article" date="2016" name="Nature">
        <title>Genome evolution in the allotetraploid frog Xenopus laevis.</title>
        <authorList>
            <person name="Session A.M."/>
            <person name="Uno Y."/>
            <person name="Kwon T."/>
            <person name="Chapman J.A."/>
            <person name="Toyoda A."/>
            <person name="Takahashi S."/>
            <person name="Fukui A."/>
            <person name="Hikosaka A."/>
            <person name="Suzuki A."/>
            <person name="Kondo M."/>
            <person name="van Heeringen S.J."/>
            <person name="Quigley I."/>
            <person name="Heinz S."/>
            <person name="Ogino H."/>
            <person name="Ochi H."/>
            <person name="Hellsten U."/>
            <person name="Lyons J.B."/>
            <person name="Simakov O."/>
            <person name="Putnam N."/>
            <person name="Stites J."/>
            <person name="Kuroki Y."/>
            <person name="Tanaka T."/>
            <person name="Michiue T."/>
            <person name="Watanabe M."/>
            <person name="Bogdanovic O."/>
            <person name="Lister R."/>
            <person name="Georgiou G."/>
            <person name="Paranjpe S.S."/>
            <person name="van Kruijsbergen I."/>
            <person name="Shu S."/>
            <person name="Carlson J."/>
            <person name="Kinoshita T."/>
            <person name="Ohta Y."/>
            <person name="Mawaribuchi S."/>
            <person name="Jenkins J."/>
            <person name="Grimwood J."/>
            <person name="Schmutz J."/>
            <person name="Mitros T."/>
            <person name="Mozaffari S.V."/>
            <person name="Suzuki Y."/>
            <person name="Haramoto Y."/>
            <person name="Yamamoto T.S."/>
            <person name="Takagi C."/>
            <person name="Heald R."/>
            <person name="Miller K."/>
            <person name="Haudenschild C."/>
            <person name="Kitzman J."/>
            <person name="Nakayama T."/>
            <person name="Izutsu Y."/>
            <person name="Robert J."/>
            <person name="Fortriede J."/>
            <person name="Burns K."/>
            <person name="Lotay V."/>
            <person name="Karimi K."/>
            <person name="Yasuoka Y."/>
            <person name="Dichmann D.S."/>
            <person name="Flajnik M.F."/>
            <person name="Houston D.W."/>
            <person name="Shendure J."/>
            <person name="DuPasquier L."/>
            <person name="Vize P.D."/>
            <person name="Zorn A.M."/>
            <person name="Ito M."/>
            <person name="Marcotte E.M."/>
            <person name="Wallingford J.B."/>
            <person name="Ito Y."/>
            <person name="Asashima M."/>
            <person name="Ueno N."/>
            <person name="Matsuda Y."/>
            <person name="Veenstra G.J."/>
            <person name="Fujiyama A."/>
            <person name="Harland R.M."/>
            <person name="Taira M."/>
            <person name="Rokhsar D.S."/>
        </authorList>
    </citation>
    <scope>NUCLEOTIDE SEQUENCE [LARGE SCALE GENOMIC DNA]</scope>
    <source>
        <strain evidence="3">J</strain>
    </source>
</reference>
<evidence type="ECO:0000313" key="3">
    <source>
        <dbReference type="Proteomes" id="UP000694892"/>
    </source>
</evidence>
<protein>
    <submittedName>
        <fullName evidence="2">Uncharacterized protein</fullName>
    </submittedName>
</protein>
<evidence type="ECO:0000313" key="2">
    <source>
        <dbReference type="EMBL" id="OCT72641.1"/>
    </source>
</evidence>
<accession>A0A974CI85</accession>
<keyword evidence="1" id="KW-1133">Transmembrane helix</keyword>
<dbReference type="EMBL" id="CM004478">
    <property type="protein sequence ID" value="OCT72641.1"/>
    <property type="molecule type" value="Genomic_DNA"/>
</dbReference>
<keyword evidence="1" id="KW-0812">Transmembrane</keyword>
<feature type="transmembrane region" description="Helical" evidence="1">
    <location>
        <begin position="35"/>
        <end position="56"/>
    </location>
</feature>
<organism evidence="2 3">
    <name type="scientific">Xenopus laevis</name>
    <name type="common">African clawed frog</name>
    <dbReference type="NCBI Taxonomy" id="8355"/>
    <lineage>
        <taxon>Eukaryota</taxon>
        <taxon>Metazoa</taxon>
        <taxon>Chordata</taxon>
        <taxon>Craniata</taxon>
        <taxon>Vertebrata</taxon>
        <taxon>Euteleostomi</taxon>
        <taxon>Amphibia</taxon>
        <taxon>Batrachia</taxon>
        <taxon>Anura</taxon>
        <taxon>Pipoidea</taxon>
        <taxon>Pipidae</taxon>
        <taxon>Xenopodinae</taxon>
        <taxon>Xenopus</taxon>
        <taxon>Xenopus</taxon>
    </lineage>
</organism>
<name>A0A974CI85_XENLA</name>
<dbReference type="Proteomes" id="UP000694892">
    <property type="component" value="Chromosome 7L"/>
</dbReference>
<keyword evidence="1" id="KW-0472">Membrane</keyword>
<gene>
    <name evidence="2" type="ORF">XELAEV_18035624mg</name>
</gene>
<sequence length="57" mass="6581">MFGVVVFFFVHTVKLNFVFTVLTALTVFMSLPELYCLRLVCYGNINAELFITMLLLK</sequence>
<feature type="transmembrane region" description="Helical" evidence="1">
    <location>
        <begin position="6"/>
        <end position="28"/>
    </location>
</feature>
<evidence type="ECO:0000256" key="1">
    <source>
        <dbReference type="SAM" id="Phobius"/>
    </source>
</evidence>
<proteinExistence type="predicted"/>
<dbReference type="AlphaFoldDB" id="A0A974CI85"/>